<dbReference type="EC" id="6.3.2.5" evidence="3"/>
<dbReference type="PANTHER" id="PTHR14359">
    <property type="entry name" value="HOMO-OLIGOMERIC FLAVIN CONTAINING CYS DECARBOXYLASE FAMILY"/>
    <property type="match status" value="1"/>
</dbReference>
<dbReference type="GO" id="GO:0010181">
    <property type="term" value="F:FMN binding"/>
    <property type="evidence" value="ECO:0007669"/>
    <property type="project" value="UniProtKB-UniRule"/>
</dbReference>
<dbReference type="GO" id="GO:0015941">
    <property type="term" value="P:pantothenate catabolic process"/>
    <property type="evidence" value="ECO:0007669"/>
    <property type="project" value="InterPro"/>
</dbReference>
<protein>
    <recommendedName>
        <fullName evidence="3">Coenzyme A biosynthesis bifunctional protein CoaBC</fullName>
    </recommendedName>
    <alternativeName>
        <fullName evidence="3">DNA/pantothenate metabolism flavoprotein</fullName>
    </alternativeName>
    <alternativeName>
        <fullName evidence="3">Phosphopantothenoylcysteine synthetase/decarboxylase</fullName>
        <shortName evidence="3">PPCS-PPCDC</shortName>
    </alternativeName>
    <domain>
        <recommendedName>
            <fullName evidence="3">Phosphopantothenoylcysteine decarboxylase</fullName>
            <shortName evidence="3">PPC decarboxylase</shortName>
            <shortName evidence="3">PPC-DC</shortName>
            <ecNumber evidence="3">4.1.1.36</ecNumber>
        </recommendedName>
        <alternativeName>
            <fullName evidence="3">CoaC</fullName>
        </alternativeName>
    </domain>
    <domain>
        <recommendedName>
            <fullName evidence="3">Phosphopantothenate--cysteine ligase</fullName>
            <ecNumber evidence="3">6.3.2.5</ecNumber>
        </recommendedName>
        <alternativeName>
            <fullName evidence="3">CoaB</fullName>
        </alternativeName>
        <alternativeName>
            <fullName evidence="3">Phosphopantothenoylcysteine synthetase</fullName>
            <shortName evidence="3">PPC synthetase</shortName>
            <shortName evidence="3">PPC-S</shortName>
        </alternativeName>
    </domain>
</protein>
<keyword evidence="3 4" id="KW-0288">FMN</keyword>
<dbReference type="InterPro" id="IPR007085">
    <property type="entry name" value="DNA/pantothenate-metab_flavo_C"/>
</dbReference>
<dbReference type="GO" id="GO:0071513">
    <property type="term" value="C:phosphopantothenoylcysteine decarboxylase complex"/>
    <property type="evidence" value="ECO:0007669"/>
    <property type="project" value="TreeGrafter"/>
</dbReference>
<dbReference type="EC" id="4.1.1.36" evidence="3"/>
<dbReference type="UniPathway" id="UPA00241">
    <property type="reaction ID" value="UER00353"/>
</dbReference>
<keyword evidence="3 4" id="KW-0285">Flavoprotein</keyword>
<evidence type="ECO:0000256" key="3">
    <source>
        <dbReference type="HAMAP-Rule" id="MF_02225"/>
    </source>
</evidence>
<keyword evidence="3" id="KW-0460">Magnesium</keyword>
<dbReference type="Pfam" id="PF04127">
    <property type="entry name" value="DFP"/>
    <property type="match status" value="1"/>
</dbReference>
<comment type="catalytic activity">
    <reaction evidence="3 4">
        <text>(R)-4'-phosphopantothenate + L-cysteine + CTP = N-[(R)-4-phosphopantothenoyl]-L-cysteine + CMP + diphosphate + H(+)</text>
        <dbReference type="Rhea" id="RHEA:19397"/>
        <dbReference type="ChEBI" id="CHEBI:10986"/>
        <dbReference type="ChEBI" id="CHEBI:15378"/>
        <dbReference type="ChEBI" id="CHEBI:33019"/>
        <dbReference type="ChEBI" id="CHEBI:35235"/>
        <dbReference type="ChEBI" id="CHEBI:37563"/>
        <dbReference type="ChEBI" id="CHEBI:59458"/>
        <dbReference type="ChEBI" id="CHEBI:60377"/>
        <dbReference type="EC" id="6.3.2.5"/>
    </reaction>
</comment>
<evidence type="ECO:0000256" key="1">
    <source>
        <dbReference type="ARBA" id="ARBA00022793"/>
    </source>
</evidence>
<proteinExistence type="inferred from homology"/>
<evidence type="ECO:0000313" key="7">
    <source>
        <dbReference type="EMBL" id="MBC8432141.1"/>
    </source>
</evidence>
<feature type="binding site" evidence="3">
    <location>
        <position position="338"/>
    </location>
    <ligand>
        <name>CTP</name>
        <dbReference type="ChEBI" id="CHEBI:37563"/>
    </ligand>
</feature>
<evidence type="ECO:0000313" key="8">
    <source>
        <dbReference type="Proteomes" id="UP000605201"/>
    </source>
</evidence>
<comment type="function">
    <text evidence="4">Catalyzes two steps in the biosynthesis of coenzyme A. In the first step cysteine is conjugated to 4'-phosphopantothenate to form 4-phosphopantothenoylcysteine, in the latter compound is decarboxylated to form 4'-phosphopantotheine.</text>
</comment>
<comment type="pathway">
    <text evidence="3 4">Cofactor biosynthesis; coenzyme A biosynthesis; CoA from (R)-pantothenate: step 2/5.</text>
</comment>
<keyword evidence="3" id="KW-0479">Metal-binding</keyword>
<dbReference type="GO" id="GO:0046872">
    <property type="term" value="F:metal ion binding"/>
    <property type="evidence" value="ECO:0007669"/>
    <property type="project" value="UniProtKB-KW"/>
</dbReference>
<comment type="similarity">
    <text evidence="3 4">In the C-terminal section; belongs to the PPC synthetase family.</text>
</comment>
<dbReference type="SUPFAM" id="SSF52507">
    <property type="entry name" value="Homo-oligomeric flavin-containing Cys decarboxylases, HFCD"/>
    <property type="match status" value="1"/>
</dbReference>
<dbReference type="GO" id="GO:0004633">
    <property type="term" value="F:phosphopantothenoylcysteine decarboxylase activity"/>
    <property type="evidence" value="ECO:0007669"/>
    <property type="project" value="UniProtKB-UniRule"/>
</dbReference>
<dbReference type="HAMAP" id="MF_02225">
    <property type="entry name" value="CoaBC"/>
    <property type="match status" value="1"/>
</dbReference>
<sequence>MRTGINKKNIVLGVCGGIAAYKSVELLRLLIKQGANVRVIMTQNAREFVGPLTFEALCGQGVCTSLFEKGADASIKHIEWAEQADAVVIAPATANIIGKLAGGVADDALSTFIMAVTCPVVLCPSMNTHMFANKAVQRNIAQLKTDGYFVIEPETGKLACGITGPGRLPEPVDIMDRLMHCLTPKDLEGKSVLVTAGPTREPIDPVRFISNPSSGKMGYAVARAAEHRGGRVVLITGPTDLPDPNNVTVIRVQTAREMGVKVFEHFDHSNIIIKAAAVSDFRPKDQANQKIKKENDQELLALEKNQDILKELGRRKEDQILVGFAAETENLEKYAQKKLVDKNLDMIAGNLVGHPSAGFGSDTNEMTLFFKDGTKEPLAVMDKEEVAHILLDRILKLKTVNYQ</sequence>
<feature type="binding site" evidence="3">
    <location>
        <position position="280"/>
    </location>
    <ligand>
        <name>CTP</name>
        <dbReference type="ChEBI" id="CHEBI:37563"/>
    </ligand>
</feature>
<dbReference type="GO" id="GO:0015937">
    <property type="term" value="P:coenzyme A biosynthetic process"/>
    <property type="evidence" value="ECO:0007669"/>
    <property type="project" value="UniProtKB-UniRule"/>
</dbReference>
<accession>A0A8J6TM53</accession>
<dbReference type="GO" id="GO:0004632">
    <property type="term" value="F:phosphopantothenate--cysteine ligase activity"/>
    <property type="evidence" value="ECO:0007669"/>
    <property type="project" value="UniProtKB-UniRule"/>
</dbReference>
<keyword evidence="3 4" id="KW-0436">Ligase</keyword>
<evidence type="ECO:0000259" key="6">
    <source>
        <dbReference type="Pfam" id="PF04127"/>
    </source>
</evidence>
<keyword evidence="2 3" id="KW-0456">Lyase</keyword>
<evidence type="ECO:0000256" key="4">
    <source>
        <dbReference type="RuleBase" id="RU364078"/>
    </source>
</evidence>
<evidence type="ECO:0000256" key="2">
    <source>
        <dbReference type="ARBA" id="ARBA00023239"/>
    </source>
</evidence>
<dbReference type="Pfam" id="PF02441">
    <property type="entry name" value="Flavoprotein"/>
    <property type="match status" value="1"/>
</dbReference>
<keyword evidence="1 3" id="KW-0210">Decarboxylase</keyword>
<feature type="region of interest" description="Phosphopantothenoylcysteine decarboxylase" evidence="3">
    <location>
        <begin position="1"/>
        <end position="191"/>
    </location>
</feature>
<comment type="similarity">
    <text evidence="3 4">In the N-terminal section; belongs to the HFCD (homo-oligomeric flavin containing Cys decarboxylase) superfamily.</text>
</comment>
<feature type="region of interest" description="Phosphopantothenate--cysteine ligase" evidence="3">
    <location>
        <begin position="192"/>
        <end position="403"/>
    </location>
</feature>
<comment type="pathway">
    <text evidence="3 4">Cofactor biosynthesis; coenzyme A biosynthesis; CoA from (R)-pantothenate: step 3/5.</text>
</comment>
<organism evidence="7 8">
    <name type="scientific">Candidatus Desulfatibia vada</name>
    <dbReference type="NCBI Taxonomy" id="2841696"/>
    <lineage>
        <taxon>Bacteria</taxon>
        <taxon>Pseudomonadati</taxon>
        <taxon>Thermodesulfobacteriota</taxon>
        <taxon>Desulfobacteria</taxon>
        <taxon>Desulfobacterales</taxon>
        <taxon>Desulfobacterales incertae sedis</taxon>
        <taxon>Candidatus Desulfatibia</taxon>
    </lineage>
</organism>
<dbReference type="Proteomes" id="UP000605201">
    <property type="component" value="Unassembled WGS sequence"/>
</dbReference>
<dbReference type="InterPro" id="IPR035929">
    <property type="entry name" value="CoaB-like_sf"/>
</dbReference>
<evidence type="ECO:0000259" key="5">
    <source>
        <dbReference type="Pfam" id="PF02441"/>
    </source>
</evidence>
<name>A0A8J6TM53_9BACT</name>
<comment type="cofactor">
    <cofactor evidence="3">
        <name>FMN</name>
        <dbReference type="ChEBI" id="CHEBI:58210"/>
    </cofactor>
    <text evidence="3">Binds 1 FMN per subunit.</text>
</comment>
<dbReference type="NCBIfam" id="TIGR00521">
    <property type="entry name" value="coaBC_dfp"/>
    <property type="match status" value="1"/>
</dbReference>
<comment type="cofactor">
    <cofactor evidence="3">
        <name>Mg(2+)</name>
        <dbReference type="ChEBI" id="CHEBI:18420"/>
    </cofactor>
</comment>
<comment type="caution">
    <text evidence="3">Lacks conserved residue(s) required for the propagation of feature annotation.</text>
</comment>
<dbReference type="InterPro" id="IPR005252">
    <property type="entry name" value="CoaBC"/>
</dbReference>
<dbReference type="PANTHER" id="PTHR14359:SF6">
    <property type="entry name" value="PHOSPHOPANTOTHENOYLCYSTEINE DECARBOXYLASE"/>
    <property type="match status" value="1"/>
</dbReference>
<reference evidence="7 8" key="1">
    <citation type="submission" date="2020-08" db="EMBL/GenBank/DDBJ databases">
        <title>Bridging the membrane lipid divide: bacteria of the FCB group superphylum have the potential to synthesize archaeal ether lipids.</title>
        <authorList>
            <person name="Villanueva L."/>
            <person name="Von Meijenfeldt F.A.B."/>
            <person name="Westbye A.B."/>
            <person name="Yadav S."/>
            <person name="Hopmans E.C."/>
            <person name="Dutilh B.E."/>
            <person name="Sinninghe Damste J.S."/>
        </authorList>
    </citation>
    <scope>NUCLEOTIDE SEQUENCE [LARGE SCALE GENOMIC DNA]</scope>
    <source>
        <strain evidence="7">NIOZ-UU17</strain>
    </source>
</reference>
<dbReference type="Gene3D" id="3.40.50.1950">
    <property type="entry name" value="Flavin prenyltransferase-like"/>
    <property type="match status" value="1"/>
</dbReference>
<feature type="domain" description="DNA/pantothenate metabolism flavoprotein C-terminal" evidence="6">
    <location>
        <begin position="187"/>
        <end position="396"/>
    </location>
</feature>
<keyword evidence="3" id="KW-0511">Multifunctional enzyme</keyword>
<dbReference type="EMBL" id="JACNIG010000208">
    <property type="protein sequence ID" value="MBC8432141.1"/>
    <property type="molecule type" value="Genomic_DNA"/>
</dbReference>
<feature type="domain" description="Flavoprotein" evidence="5">
    <location>
        <begin position="8"/>
        <end position="179"/>
    </location>
</feature>
<dbReference type="AlphaFoldDB" id="A0A8J6TM53"/>
<feature type="binding site" evidence="3">
    <location>
        <position position="342"/>
    </location>
    <ligand>
        <name>CTP</name>
        <dbReference type="ChEBI" id="CHEBI:37563"/>
    </ligand>
</feature>
<comment type="catalytic activity">
    <reaction evidence="3 4">
        <text>N-[(R)-4-phosphopantothenoyl]-L-cysteine + H(+) = (R)-4'-phosphopantetheine + CO2</text>
        <dbReference type="Rhea" id="RHEA:16793"/>
        <dbReference type="ChEBI" id="CHEBI:15378"/>
        <dbReference type="ChEBI" id="CHEBI:16526"/>
        <dbReference type="ChEBI" id="CHEBI:59458"/>
        <dbReference type="ChEBI" id="CHEBI:61723"/>
        <dbReference type="EC" id="4.1.1.36"/>
    </reaction>
</comment>
<feature type="binding site" evidence="3">
    <location>
        <position position="290"/>
    </location>
    <ligand>
        <name>CTP</name>
        <dbReference type="ChEBI" id="CHEBI:37563"/>
    </ligand>
</feature>
<dbReference type="InterPro" id="IPR003382">
    <property type="entry name" value="Flavoprotein"/>
</dbReference>
<feature type="active site" description="Proton donor" evidence="3">
    <location>
        <position position="160"/>
    </location>
</feature>
<comment type="caution">
    <text evidence="7">The sequence shown here is derived from an EMBL/GenBank/DDBJ whole genome shotgun (WGS) entry which is preliminary data.</text>
</comment>
<dbReference type="Gene3D" id="3.40.50.10300">
    <property type="entry name" value="CoaB-like"/>
    <property type="match status" value="1"/>
</dbReference>
<gene>
    <name evidence="3 7" type="primary">coaBC</name>
    <name evidence="7" type="ORF">H8D96_09485</name>
</gene>
<feature type="binding site" evidence="3">
    <location>
        <position position="324"/>
    </location>
    <ligand>
        <name>CTP</name>
        <dbReference type="ChEBI" id="CHEBI:37563"/>
    </ligand>
</feature>
<comment type="function">
    <text evidence="3">Catalyzes two sequential steps in the biosynthesis of coenzyme A. In the first step cysteine is conjugated to 4'-phosphopantothenate to form 4-phosphopantothenoylcysteine. In the second step the latter compound is decarboxylated to form 4'-phosphopantotheine.</text>
</comment>
<dbReference type="InterPro" id="IPR036551">
    <property type="entry name" value="Flavin_trans-like"/>
</dbReference>
<dbReference type="SUPFAM" id="SSF102645">
    <property type="entry name" value="CoaB-like"/>
    <property type="match status" value="1"/>
</dbReference>